<comment type="cofactor">
    <cofactor evidence="1">
        <name>FMN</name>
        <dbReference type="ChEBI" id="CHEBI:58210"/>
    </cofactor>
</comment>
<evidence type="ECO:0000256" key="1">
    <source>
        <dbReference type="ARBA" id="ARBA00001917"/>
    </source>
</evidence>
<evidence type="ECO:0000256" key="5">
    <source>
        <dbReference type="ARBA" id="ARBA00023002"/>
    </source>
</evidence>
<dbReference type="GO" id="GO:0003959">
    <property type="term" value="F:NADPH dehydrogenase activity"/>
    <property type="evidence" value="ECO:0007669"/>
    <property type="project" value="InterPro"/>
</dbReference>
<feature type="domain" description="NADH:flavin oxidoreductase/NADH oxidase N-terminal" evidence="6">
    <location>
        <begin position="1"/>
        <end position="71"/>
    </location>
</feature>
<dbReference type="Pfam" id="PF00724">
    <property type="entry name" value="Oxidored_FMN"/>
    <property type="match status" value="1"/>
</dbReference>
<dbReference type="InterPro" id="IPR001155">
    <property type="entry name" value="OxRdtase_FMN_N"/>
</dbReference>
<keyword evidence="2" id="KW-0285">Flavoprotein</keyword>
<comment type="caution">
    <text evidence="7">The sequence shown here is derived from an EMBL/GenBank/DDBJ whole genome shotgun (WGS) entry which is preliminary data.</text>
</comment>
<evidence type="ECO:0000259" key="6">
    <source>
        <dbReference type="Pfam" id="PF00724"/>
    </source>
</evidence>
<dbReference type="InterPro" id="IPR044152">
    <property type="entry name" value="YqjM-like"/>
</dbReference>
<dbReference type="Gene3D" id="3.20.20.70">
    <property type="entry name" value="Aldolase class I"/>
    <property type="match status" value="1"/>
</dbReference>
<dbReference type="SUPFAM" id="SSF51395">
    <property type="entry name" value="FMN-linked oxidoreductases"/>
    <property type="match status" value="1"/>
</dbReference>
<keyword evidence="5" id="KW-0560">Oxidoreductase</keyword>
<accession>A0AAJ0FNX6</accession>
<dbReference type="Proteomes" id="UP001244011">
    <property type="component" value="Unassembled WGS sequence"/>
</dbReference>
<dbReference type="PANTHER" id="PTHR43303">
    <property type="entry name" value="NADPH DEHYDROGENASE C23G7.10C-RELATED"/>
    <property type="match status" value="1"/>
</dbReference>
<dbReference type="RefSeq" id="XP_060283823.1">
    <property type="nucleotide sequence ID" value="XM_060433011.1"/>
</dbReference>
<dbReference type="GeneID" id="85316198"/>
<proteinExistence type="predicted"/>
<keyword evidence="3" id="KW-0288">FMN</keyword>
<dbReference type="InterPro" id="IPR013785">
    <property type="entry name" value="Aldolase_TIM"/>
</dbReference>
<keyword evidence="4" id="KW-0521">NADP</keyword>
<name>A0AAJ0FNX6_9PEZI</name>
<organism evidence="7 8">
    <name type="scientific">Phialemonium atrogriseum</name>
    <dbReference type="NCBI Taxonomy" id="1093897"/>
    <lineage>
        <taxon>Eukaryota</taxon>
        <taxon>Fungi</taxon>
        <taxon>Dikarya</taxon>
        <taxon>Ascomycota</taxon>
        <taxon>Pezizomycotina</taxon>
        <taxon>Sordariomycetes</taxon>
        <taxon>Sordariomycetidae</taxon>
        <taxon>Cephalothecales</taxon>
        <taxon>Cephalothecaceae</taxon>
        <taxon>Phialemonium</taxon>
    </lineage>
</organism>
<dbReference type="GO" id="GO:0050661">
    <property type="term" value="F:NADP binding"/>
    <property type="evidence" value="ECO:0007669"/>
    <property type="project" value="InterPro"/>
</dbReference>
<sequence length="87" mass="9922">MTLVDIESFKKDWVAAVKRALDVGFDIIEIHVAHRYLNNFLSPVSNTRTDAYGGPFDNRVRLLLELFDLTRALVPASYPLLARTTSW</sequence>
<evidence type="ECO:0000256" key="2">
    <source>
        <dbReference type="ARBA" id="ARBA00022630"/>
    </source>
</evidence>
<dbReference type="EMBL" id="MU839008">
    <property type="protein sequence ID" value="KAK1767610.1"/>
    <property type="molecule type" value="Genomic_DNA"/>
</dbReference>
<evidence type="ECO:0000256" key="3">
    <source>
        <dbReference type="ARBA" id="ARBA00022643"/>
    </source>
</evidence>
<keyword evidence="8" id="KW-1185">Reference proteome</keyword>
<gene>
    <name evidence="7" type="ORF">QBC33DRAFT_71360</name>
</gene>
<evidence type="ECO:0000313" key="7">
    <source>
        <dbReference type="EMBL" id="KAK1767610.1"/>
    </source>
</evidence>
<evidence type="ECO:0000256" key="4">
    <source>
        <dbReference type="ARBA" id="ARBA00022857"/>
    </source>
</evidence>
<reference evidence="7" key="1">
    <citation type="submission" date="2023-06" db="EMBL/GenBank/DDBJ databases">
        <title>Genome-scale phylogeny and comparative genomics of the fungal order Sordariales.</title>
        <authorList>
            <consortium name="Lawrence Berkeley National Laboratory"/>
            <person name="Hensen N."/>
            <person name="Bonometti L."/>
            <person name="Westerberg I."/>
            <person name="Brannstrom I.O."/>
            <person name="Guillou S."/>
            <person name="Cros-Aarteil S."/>
            <person name="Calhoun S."/>
            <person name="Haridas S."/>
            <person name="Kuo A."/>
            <person name="Mondo S."/>
            <person name="Pangilinan J."/>
            <person name="Riley R."/>
            <person name="Labutti K."/>
            <person name="Andreopoulos B."/>
            <person name="Lipzen A."/>
            <person name="Chen C."/>
            <person name="Yanf M."/>
            <person name="Daum C."/>
            <person name="Ng V."/>
            <person name="Clum A."/>
            <person name="Steindorff A."/>
            <person name="Ohm R."/>
            <person name="Martin F."/>
            <person name="Silar P."/>
            <person name="Natvig D."/>
            <person name="Lalanne C."/>
            <person name="Gautier V."/>
            <person name="Ament-Velasquez S.L."/>
            <person name="Kruys A."/>
            <person name="Hutchinson M.I."/>
            <person name="Powell A.J."/>
            <person name="Barry K."/>
            <person name="Miller A.N."/>
            <person name="Grigoriev I.V."/>
            <person name="Debuchy R."/>
            <person name="Gladieux P."/>
            <person name="Thoren M.H."/>
            <person name="Johannesson H."/>
        </authorList>
    </citation>
    <scope>NUCLEOTIDE SEQUENCE</scope>
    <source>
        <strain evidence="7">8032-3</strain>
    </source>
</reference>
<dbReference type="AlphaFoldDB" id="A0AAJ0FNX6"/>
<dbReference type="PANTHER" id="PTHR43303:SF4">
    <property type="entry name" value="NADPH DEHYDROGENASE C23G7.10C-RELATED"/>
    <property type="match status" value="1"/>
</dbReference>
<evidence type="ECO:0000313" key="8">
    <source>
        <dbReference type="Proteomes" id="UP001244011"/>
    </source>
</evidence>
<dbReference type="GO" id="GO:0010181">
    <property type="term" value="F:FMN binding"/>
    <property type="evidence" value="ECO:0007669"/>
    <property type="project" value="InterPro"/>
</dbReference>
<protein>
    <recommendedName>
        <fullName evidence="6">NADH:flavin oxidoreductase/NADH oxidase N-terminal domain-containing protein</fullName>
    </recommendedName>
</protein>